<keyword evidence="9 12" id="KW-0653">Protein transport</keyword>
<dbReference type="InterPro" id="IPR003400">
    <property type="entry name" value="ExbD"/>
</dbReference>
<keyword evidence="8 12" id="KW-0812">Transmembrane</keyword>
<accession>A0AA40J7X5</accession>
<comment type="similarity">
    <text evidence="3 12">Belongs to the ExbD/TolR family.</text>
</comment>
<keyword evidence="5 12" id="KW-0813">Transport</keyword>
<evidence type="ECO:0000256" key="13">
    <source>
        <dbReference type="SAM" id="MobiDB-lite"/>
    </source>
</evidence>
<comment type="subunit">
    <text evidence="4">The accessory proteins ExbB and ExbD seem to form a complex with TonB.</text>
</comment>
<evidence type="ECO:0000256" key="2">
    <source>
        <dbReference type="ARBA" id="ARBA00004249"/>
    </source>
</evidence>
<evidence type="ECO:0000256" key="5">
    <source>
        <dbReference type="ARBA" id="ARBA00022448"/>
    </source>
</evidence>
<evidence type="ECO:0000313" key="16">
    <source>
        <dbReference type="Proteomes" id="UP000030475"/>
    </source>
</evidence>
<dbReference type="GO" id="GO:0015031">
    <property type="term" value="P:protein transport"/>
    <property type="evidence" value="ECO:0007669"/>
    <property type="project" value="UniProtKB-KW"/>
</dbReference>
<name>A0AA40J7X5_BURPE</name>
<reference evidence="15 16" key="1">
    <citation type="submission" date="2014-08" db="EMBL/GenBank/DDBJ databases">
        <authorList>
            <person name="Bunnell A."/>
            <person name="Chain P.S."/>
            <person name="Chertkov O."/>
            <person name="Currie B.J."/>
            <person name="Daligault H.E."/>
            <person name="Davenport K.W."/>
            <person name="Davis C."/>
            <person name="Gleasner C.D."/>
            <person name="Johnson S.L."/>
            <person name="Kaestli M."/>
            <person name="Koren S."/>
            <person name="Kunde Y.A."/>
            <person name="Mayo M."/>
            <person name="McMurry K.K."/>
            <person name="Price E.P."/>
            <person name="Reitenga K.G."/>
            <person name="Robison R."/>
            <person name="Rosovitz M.J."/>
            <person name="Sarovich D.S."/>
            <person name="Teshima H."/>
        </authorList>
    </citation>
    <scope>NUCLEOTIDE SEQUENCE [LARGE SCALE GENOMIC DNA]</scope>
    <source>
        <strain evidence="15 16">MSHR44</strain>
    </source>
</reference>
<keyword evidence="6" id="KW-1003">Cell membrane</keyword>
<sequence length="178" mass="18496">MAFGGLDHQHTSQPMADINMTPLIDVMLVLLVIFIITAPLLTHAIRLDLPKVAAAPARETPETITVSIDAAGKLYWNDAPVAPDALAARLRDAAAAGQDPELHLRAARDTRYDTIAQVMGAAQQAGVARIGFVTDAPAPPARPSPPRGAPPSLSPPASPQAQPQPPSPPPSPSPAASR</sequence>
<evidence type="ECO:0000256" key="1">
    <source>
        <dbReference type="ARBA" id="ARBA00003540"/>
    </source>
</evidence>
<evidence type="ECO:0000256" key="9">
    <source>
        <dbReference type="ARBA" id="ARBA00022927"/>
    </source>
</evidence>
<dbReference type="GO" id="GO:0022857">
    <property type="term" value="F:transmembrane transporter activity"/>
    <property type="evidence" value="ECO:0007669"/>
    <property type="project" value="InterPro"/>
</dbReference>
<proteinExistence type="inferred from homology"/>
<comment type="subcellular location">
    <subcellularLocation>
        <location evidence="2">Cell inner membrane</location>
        <topology evidence="2">Single-pass type II membrane protein</topology>
    </subcellularLocation>
    <subcellularLocation>
        <location evidence="12">Cell membrane</location>
        <topology evidence="12">Single-pass type II membrane protein</topology>
    </subcellularLocation>
</comment>
<evidence type="ECO:0000256" key="12">
    <source>
        <dbReference type="RuleBase" id="RU003879"/>
    </source>
</evidence>
<evidence type="ECO:0000256" key="11">
    <source>
        <dbReference type="ARBA" id="ARBA00023136"/>
    </source>
</evidence>
<dbReference type="PANTHER" id="PTHR30558:SF12">
    <property type="entry name" value="BIOPOLYMER TRANSPORT PROTEIN EXBD"/>
    <property type="match status" value="1"/>
</dbReference>
<feature type="transmembrane region" description="Helical" evidence="14">
    <location>
        <begin position="20"/>
        <end position="41"/>
    </location>
</feature>
<dbReference type="AlphaFoldDB" id="A0AA40J7X5"/>
<feature type="region of interest" description="Disordered" evidence="13">
    <location>
        <begin position="134"/>
        <end position="178"/>
    </location>
</feature>
<dbReference type="EMBL" id="JQIM01000010">
    <property type="protein sequence ID" value="KGX05596.1"/>
    <property type="molecule type" value="Genomic_DNA"/>
</dbReference>
<evidence type="ECO:0000313" key="15">
    <source>
        <dbReference type="EMBL" id="KGX05596.1"/>
    </source>
</evidence>
<evidence type="ECO:0000256" key="4">
    <source>
        <dbReference type="ARBA" id="ARBA00011471"/>
    </source>
</evidence>
<keyword evidence="10 14" id="KW-1133">Transmembrane helix</keyword>
<evidence type="ECO:0000256" key="14">
    <source>
        <dbReference type="SAM" id="Phobius"/>
    </source>
</evidence>
<dbReference type="GO" id="GO:0005886">
    <property type="term" value="C:plasma membrane"/>
    <property type="evidence" value="ECO:0007669"/>
    <property type="project" value="UniProtKB-SubCell"/>
</dbReference>
<evidence type="ECO:0000256" key="3">
    <source>
        <dbReference type="ARBA" id="ARBA00005811"/>
    </source>
</evidence>
<organism evidence="15 16">
    <name type="scientific">Burkholderia pseudomallei</name>
    <name type="common">Pseudomonas pseudomallei</name>
    <dbReference type="NCBI Taxonomy" id="28450"/>
    <lineage>
        <taxon>Bacteria</taxon>
        <taxon>Pseudomonadati</taxon>
        <taxon>Pseudomonadota</taxon>
        <taxon>Betaproteobacteria</taxon>
        <taxon>Burkholderiales</taxon>
        <taxon>Burkholderiaceae</taxon>
        <taxon>Burkholderia</taxon>
        <taxon>pseudomallei group</taxon>
    </lineage>
</organism>
<comment type="function">
    <text evidence="1">Involved in the TonB-dependent energy-dependent transport of various receptor-bound substrates.</text>
</comment>
<dbReference type="PANTHER" id="PTHR30558">
    <property type="entry name" value="EXBD MEMBRANE COMPONENT OF PMF-DRIVEN MACROMOLECULE IMPORT SYSTEM"/>
    <property type="match status" value="1"/>
</dbReference>
<dbReference type="Pfam" id="PF02472">
    <property type="entry name" value="ExbD"/>
    <property type="match status" value="1"/>
</dbReference>
<feature type="compositionally biased region" description="Pro residues" evidence="13">
    <location>
        <begin position="137"/>
        <end position="178"/>
    </location>
</feature>
<evidence type="ECO:0000256" key="6">
    <source>
        <dbReference type="ARBA" id="ARBA00022475"/>
    </source>
</evidence>
<evidence type="ECO:0000256" key="10">
    <source>
        <dbReference type="ARBA" id="ARBA00022989"/>
    </source>
</evidence>
<protein>
    <submittedName>
        <fullName evidence="15">Biopolymer transport ExbD/TolR family protein</fullName>
    </submittedName>
</protein>
<dbReference type="Gene3D" id="3.30.420.270">
    <property type="match status" value="1"/>
</dbReference>
<dbReference type="RefSeq" id="WP_038738836.1">
    <property type="nucleotide sequence ID" value="NZ_CM121435.1"/>
</dbReference>
<comment type="caution">
    <text evidence="15">The sequence shown here is derived from an EMBL/GenBank/DDBJ whole genome shotgun (WGS) entry which is preliminary data.</text>
</comment>
<keyword evidence="7" id="KW-0997">Cell inner membrane</keyword>
<evidence type="ECO:0000256" key="8">
    <source>
        <dbReference type="ARBA" id="ARBA00022692"/>
    </source>
</evidence>
<dbReference type="Proteomes" id="UP000030475">
    <property type="component" value="Unassembled WGS sequence"/>
</dbReference>
<gene>
    <name evidence="15" type="ORF">Y036_2530</name>
</gene>
<evidence type="ECO:0000256" key="7">
    <source>
        <dbReference type="ARBA" id="ARBA00022519"/>
    </source>
</evidence>
<keyword evidence="11 14" id="KW-0472">Membrane</keyword>